<dbReference type="InterPro" id="IPR046139">
    <property type="entry name" value="DUF6141"/>
</dbReference>
<feature type="transmembrane region" description="Helical" evidence="1">
    <location>
        <begin position="21"/>
        <end position="43"/>
    </location>
</feature>
<dbReference type="EMBL" id="LHQS01000003">
    <property type="protein sequence ID" value="RXE55260.1"/>
    <property type="molecule type" value="Genomic_DNA"/>
</dbReference>
<evidence type="ECO:0008006" key="4">
    <source>
        <dbReference type="Google" id="ProtNLM"/>
    </source>
</evidence>
<sequence>MDTRESPKTYFSEVQHFRQPLLWLFLLAVAVLSLYAVVSQIVFGIPFGTRPASDVLLVAIWLIFGLGFPLFFALLTLTVEVRADGLWYRFFPLHLSFHRIAWDEVAECEVRTYRPLLEFGGWGIRYGGRDRKAYNVSGDRGVEFRLKNGKSVLFGSARPEEFAAAVRTRLQKRH</sequence>
<proteinExistence type="predicted"/>
<comment type="caution">
    <text evidence="2">The sequence shown here is derived from an EMBL/GenBank/DDBJ whole genome shotgun (WGS) entry which is preliminary data.</text>
</comment>
<evidence type="ECO:0000256" key="1">
    <source>
        <dbReference type="SAM" id="Phobius"/>
    </source>
</evidence>
<accession>A0A498GZJ6</accession>
<reference evidence="2 3" key="1">
    <citation type="journal article" date="2015" name="Int. J. Syst. Evol. Microbiol.">
        <title>Methanoculleus taiwanensis sp. nov., a methanogen isolated from deep marine sediment at the deformation front area near Taiwan.</title>
        <authorList>
            <person name="Weng C.Y."/>
            <person name="Chen S.C."/>
            <person name="Lai M.C."/>
            <person name="Wu S.Y."/>
            <person name="Lin S."/>
            <person name="Yang T.F."/>
            <person name="Chen P.C."/>
        </authorList>
    </citation>
    <scope>NUCLEOTIDE SEQUENCE [LARGE SCALE GENOMIC DNA]</scope>
    <source>
        <strain evidence="2 3">CYW4</strain>
    </source>
</reference>
<dbReference type="OrthoDB" id="132173at2157"/>
<name>A0A498GZJ6_9EURY</name>
<evidence type="ECO:0000313" key="3">
    <source>
        <dbReference type="Proteomes" id="UP000290932"/>
    </source>
</evidence>
<evidence type="ECO:0000313" key="2">
    <source>
        <dbReference type="EMBL" id="RXE55260.1"/>
    </source>
</evidence>
<protein>
    <recommendedName>
        <fullName evidence="4">Bacterial Pleckstrin homology domain-containing protein</fullName>
    </recommendedName>
</protein>
<dbReference type="AlphaFoldDB" id="A0A498GZJ6"/>
<dbReference type="Proteomes" id="UP000290932">
    <property type="component" value="Unassembled WGS sequence"/>
</dbReference>
<keyword evidence="1" id="KW-0472">Membrane</keyword>
<keyword evidence="1" id="KW-1133">Transmembrane helix</keyword>
<gene>
    <name evidence="2" type="ORF">ABH15_10780</name>
</gene>
<organism evidence="2 3">
    <name type="scientific">Methanoculleus taiwanensis</name>
    <dbReference type="NCBI Taxonomy" id="1550565"/>
    <lineage>
        <taxon>Archaea</taxon>
        <taxon>Methanobacteriati</taxon>
        <taxon>Methanobacteriota</taxon>
        <taxon>Stenosarchaea group</taxon>
        <taxon>Methanomicrobia</taxon>
        <taxon>Methanomicrobiales</taxon>
        <taxon>Methanomicrobiaceae</taxon>
        <taxon>Methanoculleus</taxon>
    </lineage>
</organism>
<feature type="transmembrane region" description="Helical" evidence="1">
    <location>
        <begin position="55"/>
        <end position="79"/>
    </location>
</feature>
<keyword evidence="3" id="KW-1185">Reference proteome</keyword>
<keyword evidence="1" id="KW-0812">Transmembrane</keyword>
<dbReference type="Pfam" id="PF19638">
    <property type="entry name" value="DUF6141"/>
    <property type="match status" value="1"/>
</dbReference>
<dbReference type="RefSeq" id="WP_128694414.1">
    <property type="nucleotide sequence ID" value="NZ_LHQS01000003.1"/>
</dbReference>